<sequence>MNHKAHSFLATLHAADCPLNTFDSMTNDNVVLASPLTTPGYAVDGAATLGALNCSEDDWHHGQELGLVNFEKSSAVLPLLLYFRHSEDGYRLYVRSGAHLRKGIFATTHGLVEVKRIEQQDPTAWKITEASSGNAFDLTTSEGDQVDIKLESKAGPWGRHALYPVGDYSVCHANAVGRSLKLVIQERNVDWLKPA</sequence>
<organism evidence="1 2">
    <name type="scientific">Pseudomonas fulva</name>
    <dbReference type="NCBI Taxonomy" id="47880"/>
    <lineage>
        <taxon>Bacteria</taxon>
        <taxon>Pseudomonadati</taxon>
        <taxon>Pseudomonadota</taxon>
        <taxon>Gammaproteobacteria</taxon>
        <taxon>Pseudomonadales</taxon>
        <taxon>Pseudomonadaceae</taxon>
        <taxon>Pseudomonas</taxon>
    </lineage>
</organism>
<accession>A0A2L1WHL5</accession>
<dbReference type="EMBL" id="CP064946">
    <property type="protein sequence ID" value="QPH48473.1"/>
    <property type="molecule type" value="Genomic_DNA"/>
</dbReference>
<protein>
    <submittedName>
        <fullName evidence="1">Uncharacterized protein</fullName>
    </submittedName>
</protein>
<dbReference type="Proteomes" id="UP000594430">
    <property type="component" value="Chromosome"/>
</dbReference>
<name>A0A2L1WHL5_9PSED</name>
<proteinExistence type="predicted"/>
<evidence type="ECO:0000313" key="2">
    <source>
        <dbReference type="Proteomes" id="UP000594430"/>
    </source>
</evidence>
<evidence type="ECO:0000313" key="1">
    <source>
        <dbReference type="EMBL" id="QPH48473.1"/>
    </source>
</evidence>
<gene>
    <name evidence="1" type="ORF">IZU98_19105</name>
</gene>
<dbReference type="RefSeq" id="WP_028688083.1">
    <property type="nucleotide sequence ID" value="NZ_BQHM01000014.1"/>
</dbReference>
<dbReference type="AlphaFoldDB" id="A0A2L1WHL5"/>
<reference evidence="1 2" key="1">
    <citation type="submission" date="2020-11" db="EMBL/GenBank/DDBJ databases">
        <title>Pseudomonas fulva producing VIM-24.</title>
        <authorList>
            <person name="Liu S."/>
        </authorList>
    </citation>
    <scope>NUCLEOTIDE SEQUENCE [LARGE SCALE GENOMIC DNA]</scope>
    <source>
        <strain evidence="1 2">ZDHY414</strain>
    </source>
</reference>